<keyword evidence="3" id="KW-1185">Reference proteome</keyword>
<dbReference type="EMBL" id="JBEFKJ010000024">
    <property type="protein sequence ID" value="KAL2039736.1"/>
    <property type="molecule type" value="Genomic_DNA"/>
</dbReference>
<evidence type="ECO:0000313" key="2">
    <source>
        <dbReference type="EMBL" id="KAL2039736.1"/>
    </source>
</evidence>
<protein>
    <submittedName>
        <fullName evidence="2">Uncharacterized protein</fullName>
    </submittedName>
</protein>
<evidence type="ECO:0000256" key="1">
    <source>
        <dbReference type="SAM" id="SignalP"/>
    </source>
</evidence>
<organism evidence="2 3">
    <name type="scientific">Stereocaulon virgatum</name>
    <dbReference type="NCBI Taxonomy" id="373712"/>
    <lineage>
        <taxon>Eukaryota</taxon>
        <taxon>Fungi</taxon>
        <taxon>Dikarya</taxon>
        <taxon>Ascomycota</taxon>
        <taxon>Pezizomycotina</taxon>
        <taxon>Lecanoromycetes</taxon>
        <taxon>OSLEUM clade</taxon>
        <taxon>Lecanoromycetidae</taxon>
        <taxon>Lecanorales</taxon>
        <taxon>Lecanorineae</taxon>
        <taxon>Stereocaulaceae</taxon>
        <taxon>Stereocaulon</taxon>
    </lineage>
</organism>
<reference evidence="2 3" key="1">
    <citation type="submission" date="2024-09" db="EMBL/GenBank/DDBJ databases">
        <title>Rethinking Asexuality: The Enigmatic Case of Functional Sexual Genes in Lepraria (Stereocaulaceae).</title>
        <authorList>
            <person name="Doellman M."/>
            <person name="Sun Y."/>
            <person name="Barcenas-Pena A."/>
            <person name="Lumbsch H.T."/>
            <person name="Grewe F."/>
        </authorList>
    </citation>
    <scope>NUCLEOTIDE SEQUENCE [LARGE SCALE GENOMIC DNA]</scope>
    <source>
        <strain evidence="2 3">Mercado 3170</strain>
    </source>
</reference>
<feature type="chain" id="PRO_5045399040" evidence="1">
    <location>
        <begin position="23"/>
        <end position="214"/>
    </location>
</feature>
<evidence type="ECO:0000313" key="3">
    <source>
        <dbReference type="Proteomes" id="UP001590950"/>
    </source>
</evidence>
<name>A0ABR4A447_9LECA</name>
<feature type="signal peptide" evidence="1">
    <location>
        <begin position="1"/>
        <end position="22"/>
    </location>
</feature>
<comment type="caution">
    <text evidence="2">The sequence shown here is derived from an EMBL/GenBank/DDBJ whole genome shotgun (WGS) entry which is preliminary data.</text>
</comment>
<dbReference type="Proteomes" id="UP001590950">
    <property type="component" value="Unassembled WGS sequence"/>
</dbReference>
<sequence length="214" mass="23949">MGRKIGLLRLLLLCFIFTLANAQFLFHGTSIVIYPNATSRWPSDSTVVASNFYCYFNLNGYLSFGWWLPASPGTNTSHCTPRPSSYDWYEYTTTWNCSEGKCRAYAINFSTSNETKPYFEEEYVLSTTDVGNGKLGKFGLSYFDREGGGYAVGTKRILSDAAEGLQSVQDCEKAFKTLQEIKREKALSLSFDMVDICPSVGDHQTQKAMQAGLK</sequence>
<keyword evidence="1" id="KW-0732">Signal</keyword>
<gene>
    <name evidence="2" type="ORF">N7G274_007595</name>
</gene>
<proteinExistence type="predicted"/>
<accession>A0ABR4A447</accession>